<evidence type="ECO:0000313" key="5">
    <source>
        <dbReference type="EMBL" id="HHL43154.1"/>
    </source>
</evidence>
<evidence type="ECO:0000256" key="3">
    <source>
        <dbReference type="ARBA" id="ARBA00022801"/>
    </source>
</evidence>
<keyword evidence="3" id="KW-0378">Hydrolase</keyword>
<comment type="caution">
    <text evidence="5">The sequence shown here is derived from an EMBL/GenBank/DDBJ whole genome shotgun (WGS) entry which is preliminary data.</text>
</comment>
<dbReference type="EMBL" id="DRMJ01000309">
    <property type="protein sequence ID" value="HHL43154.1"/>
    <property type="molecule type" value="Genomic_DNA"/>
</dbReference>
<protein>
    <submittedName>
        <fullName evidence="5">HK97 family phage prohead protease</fullName>
    </submittedName>
</protein>
<keyword evidence="1" id="KW-1188">Viral release from host cell</keyword>
<dbReference type="InterPro" id="IPR054613">
    <property type="entry name" value="Peptidase_S78_dom"/>
</dbReference>
<sequence>MRDLRSFEDRPLRISGYASLFDRPDLSGDIVRKGAFAASLLSKPDVCLPMLFGHETHDPIGVWTSVFEDKTGLFVSGDIIAGDSRVMRIIRLVQSGALSGLSIGYRTVRARKTTSGRELLELDLWEVSIVAFPMLRDARITQIDDHPLEISRRSYV</sequence>
<dbReference type="GO" id="GO:0008233">
    <property type="term" value="F:peptidase activity"/>
    <property type="evidence" value="ECO:0007669"/>
    <property type="project" value="UniProtKB-KW"/>
</dbReference>
<dbReference type="GO" id="GO:0006508">
    <property type="term" value="P:proteolysis"/>
    <property type="evidence" value="ECO:0007669"/>
    <property type="project" value="UniProtKB-KW"/>
</dbReference>
<feature type="domain" description="Prohead serine protease" evidence="4">
    <location>
        <begin position="8"/>
        <end position="141"/>
    </location>
</feature>
<dbReference type="AlphaFoldDB" id="A0A7C5LTK0"/>
<dbReference type="NCBIfam" id="TIGR01543">
    <property type="entry name" value="proheadase_HK97"/>
    <property type="match status" value="1"/>
</dbReference>
<accession>A0A7C5LTK0</accession>
<evidence type="ECO:0000256" key="1">
    <source>
        <dbReference type="ARBA" id="ARBA00022612"/>
    </source>
</evidence>
<dbReference type="SUPFAM" id="SSF50789">
    <property type="entry name" value="Herpes virus serine proteinase, assemblin"/>
    <property type="match status" value="1"/>
</dbReference>
<organism evidence="5">
    <name type="scientific">Hellea balneolensis</name>
    <dbReference type="NCBI Taxonomy" id="287478"/>
    <lineage>
        <taxon>Bacteria</taxon>
        <taxon>Pseudomonadati</taxon>
        <taxon>Pseudomonadota</taxon>
        <taxon>Alphaproteobacteria</taxon>
        <taxon>Maricaulales</taxon>
        <taxon>Robiginitomaculaceae</taxon>
        <taxon>Hellea</taxon>
    </lineage>
</organism>
<keyword evidence="2 5" id="KW-0645">Protease</keyword>
<dbReference type="InterPro" id="IPR006433">
    <property type="entry name" value="Prohead_protease"/>
</dbReference>
<proteinExistence type="predicted"/>
<name>A0A7C5LTK0_9PROT</name>
<evidence type="ECO:0000259" key="4">
    <source>
        <dbReference type="Pfam" id="PF04586"/>
    </source>
</evidence>
<reference evidence="5" key="1">
    <citation type="journal article" date="2020" name="mSystems">
        <title>Genome- and Community-Level Interaction Insights into Carbon Utilization and Element Cycling Functions of Hydrothermarchaeota in Hydrothermal Sediment.</title>
        <authorList>
            <person name="Zhou Z."/>
            <person name="Liu Y."/>
            <person name="Xu W."/>
            <person name="Pan J."/>
            <person name="Luo Z.H."/>
            <person name="Li M."/>
        </authorList>
    </citation>
    <scope>NUCLEOTIDE SEQUENCE [LARGE SCALE GENOMIC DNA]</scope>
    <source>
        <strain evidence="5">HyVt-485</strain>
    </source>
</reference>
<gene>
    <name evidence="5" type="ORF">ENJ42_06020</name>
</gene>
<dbReference type="Proteomes" id="UP000885830">
    <property type="component" value="Unassembled WGS sequence"/>
</dbReference>
<evidence type="ECO:0000256" key="2">
    <source>
        <dbReference type="ARBA" id="ARBA00022670"/>
    </source>
</evidence>
<dbReference type="Pfam" id="PF04586">
    <property type="entry name" value="Peptidase_S78"/>
    <property type="match status" value="1"/>
</dbReference>